<proteinExistence type="predicted"/>
<reference evidence="3" key="1">
    <citation type="submission" date="2020-01" db="EMBL/GenBank/DDBJ databases">
        <authorList>
            <person name="Meier V. D."/>
            <person name="Meier V D."/>
        </authorList>
    </citation>
    <scope>NUCLEOTIDE SEQUENCE</scope>
    <source>
        <strain evidence="3">HLG_WM_MAG_10</strain>
    </source>
</reference>
<feature type="domain" description="Outer membrane protein beta-barrel" evidence="2">
    <location>
        <begin position="28"/>
        <end position="134"/>
    </location>
</feature>
<gene>
    <name evidence="3" type="ORF">HELGO_WM48215</name>
</gene>
<organism evidence="3">
    <name type="scientific">uncultured Aureispira sp</name>
    <dbReference type="NCBI Taxonomy" id="1331704"/>
    <lineage>
        <taxon>Bacteria</taxon>
        <taxon>Pseudomonadati</taxon>
        <taxon>Bacteroidota</taxon>
        <taxon>Saprospiria</taxon>
        <taxon>Saprospirales</taxon>
        <taxon>Saprospiraceae</taxon>
        <taxon>Aureispira</taxon>
        <taxon>environmental samples</taxon>
    </lineage>
</organism>
<evidence type="ECO:0000259" key="2">
    <source>
        <dbReference type="Pfam" id="PF13568"/>
    </source>
</evidence>
<sequence>MFVKKRSILKILLLFSGMYSSLAPLNAQFHVGPEIGAAISTIVPSNQNIPYYAQRIGFRAGAFVEVELSNLFSVRSGVFYSLRGFHFGTIPNPYNKDKFWDLHGLNVPLMFVFKLSKQVQLAAGLESNTVLGSNLPLIRIPSMQLGIRGECAFHLTERLRVAAYYMHGFNKLLEIKTNRPGQSGYYNNIIAGISMSYILKTIRKNKRIPIEICPPFL</sequence>
<protein>
    <recommendedName>
        <fullName evidence="2">Outer membrane protein beta-barrel domain-containing protein</fullName>
    </recommendedName>
</protein>
<evidence type="ECO:0000256" key="1">
    <source>
        <dbReference type="SAM" id="SignalP"/>
    </source>
</evidence>
<name>A0A6S6U5E4_9BACT</name>
<keyword evidence="1" id="KW-0732">Signal</keyword>
<evidence type="ECO:0000313" key="3">
    <source>
        <dbReference type="EMBL" id="CAA6824480.1"/>
    </source>
</evidence>
<dbReference type="InterPro" id="IPR025665">
    <property type="entry name" value="Beta-barrel_OMP_2"/>
</dbReference>
<feature type="chain" id="PRO_5027907492" description="Outer membrane protein beta-barrel domain-containing protein" evidence="1">
    <location>
        <begin position="24"/>
        <end position="217"/>
    </location>
</feature>
<dbReference type="AlphaFoldDB" id="A0A6S6U5E4"/>
<feature type="signal peptide" evidence="1">
    <location>
        <begin position="1"/>
        <end position="23"/>
    </location>
</feature>
<dbReference type="EMBL" id="CACVAQ010000345">
    <property type="protein sequence ID" value="CAA6824480.1"/>
    <property type="molecule type" value="Genomic_DNA"/>
</dbReference>
<accession>A0A6S6U5E4</accession>
<dbReference type="Pfam" id="PF13568">
    <property type="entry name" value="OMP_b-brl_2"/>
    <property type="match status" value="1"/>
</dbReference>